<gene>
    <name evidence="2" type="ORF">IZO911_LOCUS347</name>
    <name evidence="3" type="ORF">KXQ929_LOCUS29684</name>
</gene>
<dbReference type="Proteomes" id="UP000663868">
    <property type="component" value="Unassembled WGS sequence"/>
</dbReference>
<evidence type="ECO:0000313" key="4">
    <source>
        <dbReference type="Proteomes" id="UP000663868"/>
    </source>
</evidence>
<dbReference type="EMBL" id="CAJNOE010000002">
    <property type="protein sequence ID" value="CAF0713219.1"/>
    <property type="molecule type" value="Genomic_DNA"/>
</dbReference>
<evidence type="ECO:0000313" key="2">
    <source>
        <dbReference type="EMBL" id="CAF0713219.1"/>
    </source>
</evidence>
<sequence>MRESNERVEDKLVRIEAKLNQTALDSTLCISTLEKWMVNLQVLVEKVIWPITAQLKPNLLKDLEPLLDKMGQIRLTMSTDYNSRRKRAESPPIQSNSSTSKESNNETVPNTTKPKK</sequence>
<accession>A0A819PUV6</accession>
<protein>
    <submittedName>
        <fullName evidence="3">Uncharacterized protein</fullName>
    </submittedName>
</protein>
<organism evidence="3 4">
    <name type="scientific">Adineta steineri</name>
    <dbReference type="NCBI Taxonomy" id="433720"/>
    <lineage>
        <taxon>Eukaryota</taxon>
        <taxon>Metazoa</taxon>
        <taxon>Spiralia</taxon>
        <taxon>Gnathifera</taxon>
        <taxon>Rotifera</taxon>
        <taxon>Eurotatoria</taxon>
        <taxon>Bdelloidea</taxon>
        <taxon>Adinetida</taxon>
        <taxon>Adinetidae</taxon>
        <taxon>Adineta</taxon>
    </lineage>
</organism>
<name>A0A819PUV6_9BILA</name>
<reference evidence="3" key="1">
    <citation type="submission" date="2021-02" db="EMBL/GenBank/DDBJ databases">
        <authorList>
            <person name="Nowell W R."/>
        </authorList>
    </citation>
    <scope>NUCLEOTIDE SEQUENCE</scope>
</reference>
<feature type="region of interest" description="Disordered" evidence="1">
    <location>
        <begin position="78"/>
        <end position="116"/>
    </location>
</feature>
<comment type="caution">
    <text evidence="3">The sequence shown here is derived from an EMBL/GenBank/DDBJ whole genome shotgun (WGS) entry which is preliminary data.</text>
</comment>
<feature type="compositionally biased region" description="Low complexity" evidence="1">
    <location>
        <begin position="95"/>
        <end position="107"/>
    </location>
</feature>
<evidence type="ECO:0000313" key="3">
    <source>
        <dbReference type="EMBL" id="CAF4021110.1"/>
    </source>
</evidence>
<dbReference type="AlphaFoldDB" id="A0A819PUV6"/>
<evidence type="ECO:0000256" key="1">
    <source>
        <dbReference type="SAM" id="MobiDB-lite"/>
    </source>
</evidence>
<proteinExistence type="predicted"/>
<dbReference type="EMBL" id="CAJOBB010003110">
    <property type="protein sequence ID" value="CAF4021110.1"/>
    <property type="molecule type" value="Genomic_DNA"/>
</dbReference>
<dbReference type="Proteomes" id="UP000663860">
    <property type="component" value="Unassembled WGS sequence"/>
</dbReference>